<reference evidence="7 8" key="1">
    <citation type="submission" date="2019-08" db="EMBL/GenBank/DDBJ databases">
        <title>In-depth cultivation of the pig gut microbiome towards novel bacterial diversity and tailored functional studies.</title>
        <authorList>
            <person name="Wylensek D."/>
            <person name="Hitch T.C.A."/>
            <person name="Clavel T."/>
        </authorList>
    </citation>
    <scope>NUCLEOTIDE SEQUENCE [LARGE SCALE GENOMIC DNA]</scope>
    <source>
        <strain evidence="7 8">WB01_CNA04</strain>
    </source>
</reference>
<feature type="transmembrane region" description="Helical" evidence="6">
    <location>
        <begin position="158"/>
        <end position="177"/>
    </location>
</feature>
<dbReference type="PANTHER" id="PTHR31885:SF6">
    <property type="entry name" value="GH04784P"/>
    <property type="match status" value="1"/>
</dbReference>
<evidence type="ECO:0000256" key="4">
    <source>
        <dbReference type="ARBA" id="ARBA00022989"/>
    </source>
</evidence>
<protein>
    <recommendedName>
        <fullName evidence="9">YhhN-like protein</fullName>
    </recommendedName>
</protein>
<dbReference type="GO" id="GO:0016787">
    <property type="term" value="F:hydrolase activity"/>
    <property type="evidence" value="ECO:0007669"/>
    <property type="project" value="TreeGrafter"/>
</dbReference>
<feature type="transmembrane region" description="Helical" evidence="6">
    <location>
        <begin position="65"/>
        <end position="91"/>
    </location>
</feature>
<dbReference type="RefSeq" id="WP_154539198.1">
    <property type="nucleotide sequence ID" value="NZ_JAQXXO010000076.1"/>
</dbReference>
<comment type="similarity">
    <text evidence="2">Belongs to the TMEM86 family.</text>
</comment>
<name>A0A6N7WRU9_9ACTN</name>
<dbReference type="InterPro" id="IPR012506">
    <property type="entry name" value="TMEM86B-like"/>
</dbReference>
<dbReference type="Pfam" id="PF07947">
    <property type="entry name" value="YhhN"/>
    <property type="match status" value="1"/>
</dbReference>
<dbReference type="GO" id="GO:0016020">
    <property type="term" value="C:membrane"/>
    <property type="evidence" value="ECO:0007669"/>
    <property type="project" value="UniProtKB-SubCell"/>
</dbReference>
<organism evidence="7 8">
    <name type="scientific">Parafannyhessea umbonata</name>
    <dbReference type="NCBI Taxonomy" id="604330"/>
    <lineage>
        <taxon>Bacteria</taxon>
        <taxon>Bacillati</taxon>
        <taxon>Actinomycetota</taxon>
        <taxon>Coriobacteriia</taxon>
        <taxon>Coriobacteriales</taxon>
        <taxon>Atopobiaceae</taxon>
        <taxon>Parafannyhessea</taxon>
    </lineage>
</organism>
<sequence length="252" mass="24707">MTSVLAVALVAAGAVLQALFVRADRAGAYGRAAVLKGCAALAFVLVGGLGLWGDLAHAGRDAARVAPAAAMCLGLALGAVGDVLHALRFVLPSRKRLLFNVGAVTFLLGHLSYLAAVVPACGDRAWGVVASVALAAAVDVAVLPRIRVQSVVELVAGGAYLAVTSAVVGFAVVGAVAGAHGGAAAAAGAAAWPGTAASWLALAVGTAAFLASDVMLAVNTFGGLDSPRLRATSLGTYYAGQSLIALSLVLAA</sequence>
<feature type="transmembrane region" description="Helical" evidence="6">
    <location>
        <begin position="97"/>
        <end position="118"/>
    </location>
</feature>
<keyword evidence="3 6" id="KW-0812">Transmembrane</keyword>
<proteinExistence type="inferred from homology"/>
<comment type="caution">
    <text evidence="7">The sequence shown here is derived from an EMBL/GenBank/DDBJ whole genome shotgun (WGS) entry which is preliminary data.</text>
</comment>
<keyword evidence="4 6" id="KW-1133">Transmembrane helix</keyword>
<comment type="subcellular location">
    <subcellularLocation>
        <location evidence="1">Membrane</location>
        <topology evidence="1">Multi-pass membrane protein</topology>
    </subcellularLocation>
</comment>
<accession>A0A6N7WRU9</accession>
<feature type="transmembrane region" description="Helical" evidence="6">
    <location>
        <begin position="33"/>
        <end position="53"/>
    </location>
</feature>
<evidence type="ECO:0000256" key="3">
    <source>
        <dbReference type="ARBA" id="ARBA00022692"/>
    </source>
</evidence>
<evidence type="ECO:0000313" key="7">
    <source>
        <dbReference type="EMBL" id="MST59430.1"/>
    </source>
</evidence>
<dbReference type="PANTHER" id="PTHR31885">
    <property type="entry name" value="GH04784P"/>
    <property type="match status" value="1"/>
</dbReference>
<dbReference type="EMBL" id="VUND01000001">
    <property type="protein sequence ID" value="MST59430.1"/>
    <property type="molecule type" value="Genomic_DNA"/>
</dbReference>
<evidence type="ECO:0008006" key="9">
    <source>
        <dbReference type="Google" id="ProtNLM"/>
    </source>
</evidence>
<evidence type="ECO:0000313" key="8">
    <source>
        <dbReference type="Proteomes" id="UP000434342"/>
    </source>
</evidence>
<gene>
    <name evidence="7" type="ORF">FYJ69_00685</name>
</gene>
<evidence type="ECO:0000256" key="2">
    <source>
        <dbReference type="ARBA" id="ARBA00007375"/>
    </source>
</evidence>
<evidence type="ECO:0000256" key="5">
    <source>
        <dbReference type="ARBA" id="ARBA00023136"/>
    </source>
</evidence>
<dbReference type="Proteomes" id="UP000434342">
    <property type="component" value="Unassembled WGS sequence"/>
</dbReference>
<feature type="transmembrane region" description="Helical" evidence="6">
    <location>
        <begin position="125"/>
        <end position="146"/>
    </location>
</feature>
<keyword evidence="5 6" id="KW-0472">Membrane</keyword>
<evidence type="ECO:0000256" key="6">
    <source>
        <dbReference type="SAM" id="Phobius"/>
    </source>
</evidence>
<dbReference type="AlphaFoldDB" id="A0A6N7WRU9"/>
<evidence type="ECO:0000256" key="1">
    <source>
        <dbReference type="ARBA" id="ARBA00004141"/>
    </source>
</evidence>
<feature type="transmembrane region" description="Helical" evidence="6">
    <location>
        <begin position="189"/>
        <end position="211"/>
    </location>
</feature>